<feature type="transmembrane region" description="Helical" evidence="11">
    <location>
        <begin position="324"/>
        <end position="346"/>
    </location>
</feature>
<dbReference type="InterPro" id="IPR051629">
    <property type="entry name" value="Sulfite_efflux_TDT"/>
</dbReference>
<dbReference type="Proteomes" id="UP000054565">
    <property type="component" value="Unassembled WGS sequence"/>
</dbReference>
<sequence length="449" mass="49642">MSIELANLSRAHSSRTRANGSHAGYTPPPSATVINNASITDPEFQPPLGLDVDKHNKGWRKIVRNFTPSVTTPRWFTVTMGTGIVSILLFNLPYNGIWLYWISVGIFGLNTLLFSLALVISILRYTLYPEIWTVMINEPFQSMFLGAFPMAFSTIIDLMIDICTPAWGSWVTIVAWAFWIADSVVAALCALILPFLLMIPGRQIELQSVTAVWLLPVISTIVAAATGSIVAEALPDPQMALWTIVTSYILWGMGICLAGIILATYFQRLALHKLPAKSVIVSVCLPLGPMGQGAFTILNLGVQAKRVFAITNTLQPSTGNMLESIGFVTALVLWGFGLAWLFVAIVSLIRCRPFPFTIGWWASVFPLGVYSNATVLLSRVMPSKFFKVLGTILSVAVVVVWLTVSFGTIRGIMTQKLFYAPCLSDLRVKPKKQRFKFHIPRRRVKFRLA</sequence>
<accession>A0A0J6Y7E5</accession>
<evidence type="ECO:0000256" key="11">
    <source>
        <dbReference type="SAM" id="Phobius"/>
    </source>
</evidence>
<evidence type="ECO:0000256" key="6">
    <source>
        <dbReference type="ARBA" id="ARBA00022989"/>
    </source>
</evidence>
<dbReference type="PANTHER" id="PTHR31686">
    <property type="match status" value="1"/>
</dbReference>
<dbReference type="CDD" id="cd09318">
    <property type="entry name" value="TDT_SSU1"/>
    <property type="match status" value="1"/>
</dbReference>
<keyword evidence="3" id="KW-0813">Transport</keyword>
<dbReference type="InterPro" id="IPR038665">
    <property type="entry name" value="Voltage-dep_anion_channel_sf"/>
</dbReference>
<keyword evidence="7 11" id="KW-0472">Membrane</keyword>
<dbReference type="Gene3D" id="1.50.10.150">
    <property type="entry name" value="Voltage-dependent anion channel"/>
    <property type="match status" value="1"/>
</dbReference>
<feature type="transmembrane region" description="Helical" evidence="11">
    <location>
        <begin position="74"/>
        <end position="92"/>
    </location>
</feature>
<evidence type="ECO:0000256" key="3">
    <source>
        <dbReference type="ARBA" id="ARBA00022448"/>
    </source>
</evidence>
<reference evidence="13" key="1">
    <citation type="journal article" date="2010" name="Genome Res.">
        <title>Population genomic sequencing of Coccidioides fungi reveals recent hybridization and transposon control.</title>
        <authorList>
            <person name="Neafsey D.E."/>
            <person name="Barker B.M."/>
            <person name="Sharpton T.J."/>
            <person name="Stajich J.E."/>
            <person name="Park D.J."/>
            <person name="Whiston E."/>
            <person name="Hung C.-Y."/>
            <person name="McMahan C."/>
            <person name="White J."/>
            <person name="Sykes S."/>
            <person name="Heiman D."/>
            <person name="Young S."/>
            <person name="Zeng Q."/>
            <person name="Abouelleil A."/>
            <person name="Aftuck L."/>
            <person name="Bessette D."/>
            <person name="Brown A."/>
            <person name="FitzGerald M."/>
            <person name="Lui A."/>
            <person name="Macdonald J.P."/>
            <person name="Priest M."/>
            <person name="Orbach M.J."/>
            <person name="Galgiani J.N."/>
            <person name="Kirkland T.N."/>
            <person name="Cole G.T."/>
            <person name="Birren B.W."/>
            <person name="Henn M.R."/>
            <person name="Taylor J.W."/>
            <person name="Rounsley S.D."/>
        </authorList>
    </citation>
    <scope>NUCLEOTIDE SEQUENCE [LARGE SCALE GENOMIC DNA]</scope>
    <source>
        <strain evidence="13">RMSCC 2394</strain>
    </source>
</reference>
<proteinExistence type="inferred from homology"/>
<evidence type="ECO:0000313" key="13">
    <source>
        <dbReference type="Proteomes" id="UP000054565"/>
    </source>
</evidence>
<evidence type="ECO:0000313" key="12">
    <source>
        <dbReference type="EMBL" id="KMP02964.1"/>
    </source>
</evidence>
<gene>
    <name evidence="12" type="ORF">CIRG_02656</name>
</gene>
<evidence type="ECO:0000256" key="7">
    <source>
        <dbReference type="ARBA" id="ARBA00023136"/>
    </source>
</evidence>
<dbReference type="GO" id="GO:0000319">
    <property type="term" value="F:sulfite transmembrane transporter activity"/>
    <property type="evidence" value="ECO:0007669"/>
    <property type="project" value="TreeGrafter"/>
</dbReference>
<feature type="transmembrane region" description="Helical" evidence="11">
    <location>
        <begin position="173"/>
        <end position="199"/>
    </location>
</feature>
<dbReference type="PANTHER" id="PTHR31686:SF1">
    <property type="entry name" value="SULFITE EFFLUX PUMP SSU1"/>
    <property type="match status" value="1"/>
</dbReference>
<feature type="transmembrane region" description="Helical" evidence="11">
    <location>
        <begin position="389"/>
        <end position="409"/>
    </location>
</feature>
<keyword evidence="4" id="KW-1003">Cell membrane</keyword>
<dbReference type="EMBL" id="DS028094">
    <property type="protein sequence ID" value="KMP02964.1"/>
    <property type="molecule type" value="Genomic_DNA"/>
</dbReference>
<evidence type="ECO:0000256" key="8">
    <source>
        <dbReference type="ARBA" id="ARBA00056100"/>
    </source>
</evidence>
<evidence type="ECO:0000256" key="4">
    <source>
        <dbReference type="ARBA" id="ARBA00022475"/>
    </source>
</evidence>
<feature type="region of interest" description="Disordered" evidence="10">
    <location>
        <begin position="1"/>
        <end position="27"/>
    </location>
</feature>
<evidence type="ECO:0000256" key="9">
    <source>
        <dbReference type="ARBA" id="ARBA00072906"/>
    </source>
</evidence>
<feature type="transmembrane region" description="Helical" evidence="11">
    <location>
        <begin position="144"/>
        <end position="167"/>
    </location>
</feature>
<evidence type="ECO:0000256" key="10">
    <source>
        <dbReference type="SAM" id="MobiDB-lite"/>
    </source>
</evidence>
<keyword evidence="6 11" id="KW-1133">Transmembrane helix</keyword>
<evidence type="ECO:0000256" key="5">
    <source>
        <dbReference type="ARBA" id="ARBA00022692"/>
    </source>
</evidence>
<protein>
    <recommendedName>
        <fullName evidence="9">Sulfite efflux pump SSU1</fullName>
    </recommendedName>
</protein>
<dbReference type="OrthoDB" id="1099at2759"/>
<evidence type="ECO:0000256" key="1">
    <source>
        <dbReference type="ARBA" id="ARBA00004651"/>
    </source>
</evidence>
<keyword evidence="5 11" id="KW-0812">Transmembrane</keyword>
<feature type="transmembrane region" description="Helical" evidence="11">
    <location>
        <begin position="240"/>
        <end position="266"/>
    </location>
</feature>
<dbReference type="InterPro" id="IPR004695">
    <property type="entry name" value="SLAC1/Mae1/Ssu1/TehA"/>
</dbReference>
<dbReference type="FunFam" id="1.50.10.150:FF:000004">
    <property type="entry name" value="Malic acid transporter"/>
    <property type="match status" value="1"/>
</dbReference>
<feature type="transmembrane region" description="Helical" evidence="11">
    <location>
        <begin position="98"/>
        <end position="123"/>
    </location>
</feature>
<name>A0A0J6Y7E5_COCIT</name>
<feature type="transmembrane region" description="Helical" evidence="11">
    <location>
        <begin position="358"/>
        <end position="377"/>
    </location>
</feature>
<feature type="transmembrane region" description="Helical" evidence="11">
    <location>
        <begin position="278"/>
        <end position="304"/>
    </location>
</feature>
<organism evidence="12 13">
    <name type="scientific">Coccidioides immitis RMSCC 2394</name>
    <dbReference type="NCBI Taxonomy" id="404692"/>
    <lineage>
        <taxon>Eukaryota</taxon>
        <taxon>Fungi</taxon>
        <taxon>Dikarya</taxon>
        <taxon>Ascomycota</taxon>
        <taxon>Pezizomycotina</taxon>
        <taxon>Eurotiomycetes</taxon>
        <taxon>Eurotiomycetidae</taxon>
        <taxon>Onygenales</taxon>
        <taxon>Onygenaceae</taxon>
        <taxon>Coccidioides</taxon>
    </lineage>
</organism>
<dbReference type="AlphaFoldDB" id="A0A0J6Y7E5"/>
<comment type="similarity">
    <text evidence="2">Belongs to the tellurite-resistance/dicarboxylate transporter (TDT) family.</text>
</comment>
<feature type="transmembrane region" description="Helical" evidence="11">
    <location>
        <begin position="211"/>
        <end position="234"/>
    </location>
</feature>
<evidence type="ECO:0000256" key="2">
    <source>
        <dbReference type="ARBA" id="ARBA00008566"/>
    </source>
</evidence>
<comment type="subcellular location">
    <subcellularLocation>
        <location evidence="1">Cell membrane</location>
        <topology evidence="1">Multi-pass membrane protein</topology>
    </subcellularLocation>
</comment>
<comment type="function">
    <text evidence="8">Sulphite efflux pump required for the secretion of sulphite as a reducing agent. In the presence of sulphite, cystine in keratin is directly cleaved to cysteine and S-sulphocysteine, and thereby, reduced proteins become accessible to hydrolysis by a variety of secreted endo- and exoproteases. Excretion of sulphite mediated by an efflux pump also represents a detoxification pathway for dermatophytes during infection of the epidermal stratum corneum, hair and nails, which are rich in cysteine.</text>
</comment>
<dbReference type="GO" id="GO:0005886">
    <property type="term" value="C:plasma membrane"/>
    <property type="evidence" value="ECO:0007669"/>
    <property type="project" value="UniProtKB-SubCell"/>
</dbReference>
<dbReference type="Pfam" id="PF03595">
    <property type="entry name" value="SLAC1"/>
    <property type="match status" value="1"/>
</dbReference>